<dbReference type="Proteomes" id="UP000006683">
    <property type="component" value="Chromosome"/>
</dbReference>
<evidence type="ECO:0008006" key="3">
    <source>
        <dbReference type="Google" id="ProtNLM"/>
    </source>
</evidence>
<evidence type="ECO:0000313" key="1">
    <source>
        <dbReference type="EMBL" id="ADN76038.1"/>
    </source>
</evidence>
<accession>E1SSK9</accession>
<dbReference type="EMBL" id="CP002209">
    <property type="protein sequence ID" value="ADN76038.1"/>
    <property type="molecule type" value="Genomic_DNA"/>
</dbReference>
<dbReference type="InterPro" id="IPR011990">
    <property type="entry name" value="TPR-like_helical_dom_sf"/>
</dbReference>
<gene>
    <name evidence="1" type="ordered locus">Fbal_1835</name>
</gene>
<dbReference type="OrthoDB" id="3784983at2"/>
<organism evidence="1 2">
    <name type="scientific">Ferrimonas balearica (strain DSM 9799 / CCM 4581 / KCTC 23876 / PAT)</name>
    <dbReference type="NCBI Taxonomy" id="550540"/>
    <lineage>
        <taxon>Bacteria</taxon>
        <taxon>Pseudomonadati</taxon>
        <taxon>Pseudomonadota</taxon>
        <taxon>Gammaproteobacteria</taxon>
        <taxon>Alteromonadales</taxon>
        <taxon>Ferrimonadaceae</taxon>
        <taxon>Ferrimonas</taxon>
    </lineage>
</organism>
<proteinExistence type="predicted"/>
<dbReference type="HOGENOM" id="CLU_1413289_0_0_6"/>
<dbReference type="KEGG" id="fbl:Fbal_1835"/>
<dbReference type="SUPFAM" id="SSF48452">
    <property type="entry name" value="TPR-like"/>
    <property type="match status" value="1"/>
</dbReference>
<dbReference type="AlphaFoldDB" id="E1SSK9"/>
<sequence>MMRTPFFFLALITLMPPYGSVAEARVPEYVLNPQQVYLVPLGYEDLTDLRRHANLGQLPRCCSAGSLEPMAQQLRARLAQHGNDPRTLALLGQVELEQRLTNQASQRFEQALALDGQQIEALIGLAQLALAQGRKGDYQRYHFLIERHPGLEWPHLAYLAKAQLRLGHTSDAQRLVQQAERKWQRAASPQPK</sequence>
<protein>
    <recommendedName>
        <fullName evidence="3">TPR repeat-containing protein</fullName>
    </recommendedName>
</protein>
<dbReference type="RefSeq" id="WP_013345344.1">
    <property type="nucleotide sequence ID" value="NC_014541.1"/>
</dbReference>
<keyword evidence="2" id="KW-1185">Reference proteome</keyword>
<dbReference type="STRING" id="550540.Fbal_1835"/>
<reference evidence="1 2" key="1">
    <citation type="journal article" date="2010" name="Stand. Genomic Sci.">
        <title>Complete genome sequence of Ferrimonas balearica type strain (PAT).</title>
        <authorList>
            <person name="Nolan M."/>
            <person name="Sikorski J."/>
            <person name="Davenport K."/>
            <person name="Lucas S."/>
            <person name="Glavina Del Rio T."/>
            <person name="Tice H."/>
            <person name="Cheng J."/>
            <person name="Goodwin L."/>
            <person name="Pitluck S."/>
            <person name="Liolios K."/>
            <person name="Ivanova N."/>
            <person name="Mavromatis K."/>
            <person name="Ovchinnikova G."/>
            <person name="Pati A."/>
            <person name="Chen A."/>
            <person name="Palaniappan K."/>
            <person name="Land M."/>
            <person name="Hauser L."/>
            <person name="Chang Y."/>
            <person name="Jeffries C."/>
            <person name="Tapia R."/>
            <person name="Brettin T."/>
            <person name="Detter J."/>
            <person name="Han C."/>
            <person name="Yasawong M."/>
            <person name="Rohde M."/>
            <person name="Tindall B."/>
            <person name="Goker M."/>
            <person name="Woyke T."/>
            <person name="Bristow J."/>
            <person name="Eisen J."/>
            <person name="Markowitz V."/>
            <person name="Hugenholtz P."/>
            <person name="Kyrpides N."/>
            <person name="Klenk H."/>
            <person name="Lapidus A."/>
        </authorList>
    </citation>
    <scope>NUCLEOTIDE SEQUENCE [LARGE SCALE GENOMIC DNA]</scope>
    <source>
        <strain evidence="2">DSM 9799 / CCM 4581 / KCTC 23876 / PAT</strain>
    </source>
</reference>
<dbReference type="GeneID" id="67182038"/>
<evidence type="ECO:0000313" key="2">
    <source>
        <dbReference type="Proteomes" id="UP000006683"/>
    </source>
</evidence>
<dbReference type="eggNOG" id="COG3063">
    <property type="taxonomic scope" value="Bacteria"/>
</dbReference>
<dbReference type="Gene3D" id="1.25.40.10">
    <property type="entry name" value="Tetratricopeptide repeat domain"/>
    <property type="match status" value="1"/>
</dbReference>
<name>E1SSK9_FERBD</name>